<keyword evidence="2" id="KW-0255">Endonuclease</keyword>
<evidence type="ECO:0000313" key="3">
    <source>
        <dbReference type="Proteomes" id="UP000050417"/>
    </source>
</evidence>
<dbReference type="Pfam" id="PF01261">
    <property type="entry name" value="AP_endonuc_2"/>
    <property type="match status" value="1"/>
</dbReference>
<dbReference type="SUPFAM" id="SSF51658">
    <property type="entry name" value="Xylose isomerase-like"/>
    <property type="match status" value="1"/>
</dbReference>
<dbReference type="STRING" id="1134406.ADN00_04225"/>
<organism evidence="2 3">
    <name type="scientific">Ornatilinea apprima</name>
    <dbReference type="NCBI Taxonomy" id="1134406"/>
    <lineage>
        <taxon>Bacteria</taxon>
        <taxon>Bacillati</taxon>
        <taxon>Chloroflexota</taxon>
        <taxon>Anaerolineae</taxon>
        <taxon>Anaerolineales</taxon>
        <taxon>Anaerolineaceae</taxon>
        <taxon>Ornatilinea</taxon>
    </lineage>
</organism>
<dbReference type="EMBL" id="LGCL01000015">
    <property type="protein sequence ID" value="KPL79083.1"/>
    <property type="molecule type" value="Genomic_DNA"/>
</dbReference>
<accession>A0A0P6XQL6</accession>
<dbReference type="PANTHER" id="PTHR12110">
    <property type="entry name" value="HYDROXYPYRUVATE ISOMERASE"/>
    <property type="match status" value="1"/>
</dbReference>
<gene>
    <name evidence="2" type="ORF">ADN00_04225</name>
</gene>
<dbReference type="InterPro" id="IPR050312">
    <property type="entry name" value="IolE/XylAMocC-like"/>
</dbReference>
<evidence type="ECO:0000259" key="1">
    <source>
        <dbReference type="Pfam" id="PF01261"/>
    </source>
</evidence>
<dbReference type="OrthoDB" id="9779184at2"/>
<dbReference type="Gene3D" id="3.20.20.150">
    <property type="entry name" value="Divalent-metal-dependent TIM barrel enzymes"/>
    <property type="match status" value="1"/>
</dbReference>
<keyword evidence="3" id="KW-1185">Reference proteome</keyword>
<dbReference type="InterPro" id="IPR013022">
    <property type="entry name" value="Xyl_isomerase-like_TIM-brl"/>
</dbReference>
<dbReference type="PANTHER" id="PTHR12110:SF21">
    <property type="entry name" value="XYLOSE ISOMERASE-LIKE TIM BARREL DOMAIN-CONTAINING PROTEIN"/>
    <property type="match status" value="1"/>
</dbReference>
<evidence type="ECO:0000313" key="2">
    <source>
        <dbReference type="EMBL" id="KPL79083.1"/>
    </source>
</evidence>
<dbReference type="InterPro" id="IPR036237">
    <property type="entry name" value="Xyl_isomerase-like_sf"/>
</dbReference>
<feature type="domain" description="Xylose isomerase-like TIM barrel" evidence="1">
    <location>
        <begin position="22"/>
        <end position="316"/>
    </location>
</feature>
<proteinExistence type="predicted"/>
<dbReference type="GO" id="GO:0004519">
    <property type="term" value="F:endonuclease activity"/>
    <property type="evidence" value="ECO:0007669"/>
    <property type="project" value="UniProtKB-KW"/>
</dbReference>
<dbReference type="PATRIC" id="fig|1134406.4.peg.202"/>
<sequence>MSRPIILTTGQWGDMPLETLAQKLSSWGYDGVELGSGGDHFDVEACLSSDRYAREKKDLLEKYGLKCYAISNHCVGQCICDDILDERHQAIIPASVWGDGKTEGVQRRAAEHMMNAARAARLMGVDVITAFTGSSIWRKLYFWPPTSDSVIDAGYRDFAERFTPIFDVFAQEKVKFALEVHPTEIAYDIYTMQRSLEAVNYHPAFGINFDPSHLVHQLINPVKLIEAFPERIFHMHIKDSKVRLDGSNSILSSHLNFGDHRRGWDFVSPGHGDVDWEHVFRTLNRINYQGAMSIEWEDSGMDREWGAQDALAMVKRINFPPSGQAFDSAFSHKA</sequence>
<keyword evidence="2" id="KW-0378">Hydrolase</keyword>
<name>A0A0P6XQL6_9CHLR</name>
<comment type="caution">
    <text evidence="2">The sequence shown here is derived from an EMBL/GenBank/DDBJ whole genome shotgun (WGS) entry which is preliminary data.</text>
</comment>
<reference evidence="2 3" key="1">
    <citation type="submission" date="2015-07" db="EMBL/GenBank/DDBJ databases">
        <title>Genome sequence of Ornatilinea apprima DSM 23815.</title>
        <authorList>
            <person name="Hemp J."/>
            <person name="Ward L.M."/>
            <person name="Pace L.A."/>
            <person name="Fischer W.W."/>
        </authorList>
    </citation>
    <scope>NUCLEOTIDE SEQUENCE [LARGE SCALE GENOMIC DNA]</scope>
    <source>
        <strain evidence="2 3">P3M-1</strain>
    </source>
</reference>
<dbReference type="Proteomes" id="UP000050417">
    <property type="component" value="Unassembled WGS sequence"/>
</dbReference>
<dbReference type="AlphaFoldDB" id="A0A0P6XQL6"/>
<keyword evidence="2" id="KW-0540">Nuclease</keyword>
<protein>
    <submittedName>
        <fullName evidence="2">AP endonuclease</fullName>
    </submittedName>
</protein>
<dbReference type="RefSeq" id="WP_075061711.1">
    <property type="nucleotide sequence ID" value="NZ_LGCL01000015.1"/>
</dbReference>